<dbReference type="EMBL" id="CAKOFQ010007355">
    <property type="protein sequence ID" value="CAH1999153.1"/>
    <property type="molecule type" value="Genomic_DNA"/>
</dbReference>
<organism evidence="2 3">
    <name type="scientific">Acanthoscelides obtectus</name>
    <name type="common">Bean weevil</name>
    <name type="synonym">Bruchus obtectus</name>
    <dbReference type="NCBI Taxonomy" id="200917"/>
    <lineage>
        <taxon>Eukaryota</taxon>
        <taxon>Metazoa</taxon>
        <taxon>Ecdysozoa</taxon>
        <taxon>Arthropoda</taxon>
        <taxon>Hexapoda</taxon>
        <taxon>Insecta</taxon>
        <taxon>Pterygota</taxon>
        <taxon>Neoptera</taxon>
        <taxon>Endopterygota</taxon>
        <taxon>Coleoptera</taxon>
        <taxon>Polyphaga</taxon>
        <taxon>Cucujiformia</taxon>
        <taxon>Chrysomeloidea</taxon>
        <taxon>Chrysomelidae</taxon>
        <taxon>Bruchinae</taxon>
        <taxon>Bruchini</taxon>
        <taxon>Acanthoscelides</taxon>
    </lineage>
</organism>
<name>A0A9P0LSR5_ACAOB</name>
<feature type="chain" id="PRO_5040410813" evidence="1">
    <location>
        <begin position="24"/>
        <end position="60"/>
    </location>
</feature>
<feature type="signal peptide" evidence="1">
    <location>
        <begin position="1"/>
        <end position="23"/>
    </location>
</feature>
<comment type="caution">
    <text evidence="2">The sequence shown here is derived from an EMBL/GenBank/DDBJ whole genome shotgun (WGS) entry which is preliminary data.</text>
</comment>
<evidence type="ECO:0000313" key="3">
    <source>
        <dbReference type="Proteomes" id="UP001152888"/>
    </source>
</evidence>
<evidence type="ECO:0000313" key="2">
    <source>
        <dbReference type="EMBL" id="CAH1999153.1"/>
    </source>
</evidence>
<dbReference type="AlphaFoldDB" id="A0A9P0LSR5"/>
<reference evidence="2" key="1">
    <citation type="submission" date="2022-03" db="EMBL/GenBank/DDBJ databases">
        <authorList>
            <person name="Sayadi A."/>
        </authorList>
    </citation>
    <scope>NUCLEOTIDE SEQUENCE</scope>
</reference>
<keyword evidence="3" id="KW-1185">Reference proteome</keyword>
<accession>A0A9P0LSR5</accession>
<proteinExistence type="predicted"/>
<sequence>MGFPKCLPITMFLISMLFAAASAADQCSSANDCIKLQISCTSGKLLKCIKALCVCISVHV</sequence>
<evidence type="ECO:0000256" key="1">
    <source>
        <dbReference type="SAM" id="SignalP"/>
    </source>
</evidence>
<keyword evidence="1" id="KW-0732">Signal</keyword>
<dbReference type="Proteomes" id="UP001152888">
    <property type="component" value="Unassembled WGS sequence"/>
</dbReference>
<dbReference type="OrthoDB" id="6735925at2759"/>
<gene>
    <name evidence="2" type="ORF">ACAOBT_LOCUS24816</name>
</gene>
<protein>
    <submittedName>
        <fullName evidence="2">Uncharacterized protein</fullName>
    </submittedName>
</protein>